<keyword evidence="3 8" id="KW-0813">Transport</keyword>
<keyword evidence="6 8" id="KW-1133">Transmembrane helix</keyword>
<feature type="transmembrane region" description="Helical" evidence="8">
    <location>
        <begin position="512"/>
        <end position="534"/>
    </location>
</feature>
<keyword evidence="10" id="KW-0067">ATP-binding</keyword>
<dbReference type="GO" id="GO:0005886">
    <property type="term" value="C:plasma membrane"/>
    <property type="evidence" value="ECO:0007669"/>
    <property type="project" value="UniProtKB-SubCell"/>
</dbReference>
<dbReference type="AlphaFoldDB" id="A0A512BKQ0"/>
<dbReference type="SUPFAM" id="SSF161098">
    <property type="entry name" value="MetI-like"/>
    <property type="match status" value="2"/>
</dbReference>
<comment type="caution">
    <text evidence="10">The sequence shown here is derived from an EMBL/GenBank/DDBJ whole genome shotgun (WGS) entry which is preliminary data.</text>
</comment>
<dbReference type="PANTHER" id="PTHR42929:SF5">
    <property type="entry name" value="ABC TRANSPORTER PERMEASE PROTEIN"/>
    <property type="match status" value="1"/>
</dbReference>
<evidence type="ECO:0000256" key="4">
    <source>
        <dbReference type="ARBA" id="ARBA00022475"/>
    </source>
</evidence>
<accession>A0A512BKQ0</accession>
<keyword evidence="11" id="KW-1185">Reference proteome</keyword>
<dbReference type="GO" id="GO:0005524">
    <property type="term" value="F:ATP binding"/>
    <property type="evidence" value="ECO:0007669"/>
    <property type="project" value="UniProtKB-KW"/>
</dbReference>
<keyword evidence="4" id="KW-1003">Cell membrane</keyword>
<evidence type="ECO:0000313" key="10">
    <source>
        <dbReference type="EMBL" id="GEO12520.1"/>
    </source>
</evidence>
<feature type="transmembrane region" description="Helical" evidence="8">
    <location>
        <begin position="118"/>
        <end position="139"/>
    </location>
</feature>
<keyword evidence="10" id="KW-0547">Nucleotide-binding</keyword>
<comment type="subcellular location">
    <subcellularLocation>
        <location evidence="1 8">Cell membrane</location>
        <topology evidence="1 8">Multi-pass membrane protein</topology>
    </subcellularLocation>
</comment>
<feature type="transmembrane region" description="Helical" evidence="8">
    <location>
        <begin position="569"/>
        <end position="588"/>
    </location>
</feature>
<evidence type="ECO:0000313" key="11">
    <source>
        <dbReference type="Proteomes" id="UP000321085"/>
    </source>
</evidence>
<feature type="transmembrane region" description="Helical" evidence="8">
    <location>
        <begin position="167"/>
        <end position="189"/>
    </location>
</feature>
<dbReference type="InterPro" id="IPR000515">
    <property type="entry name" value="MetI-like"/>
</dbReference>
<feature type="transmembrane region" description="Helical" evidence="8">
    <location>
        <begin position="87"/>
        <end position="106"/>
    </location>
</feature>
<gene>
    <name evidence="10" type="ORF">MAE02_02160</name>
</gene>
<dbReference type="EMBL" id="BJYU01000001">
    <property type="protein sequence ID" value="GEO12520.1"/>
    <property type="molecule type" value="Genomic_DNA"/>
</dbReference>
<sequence length="595" mass="63984">MNTKGIAGMTATTASALSPRQRYFRPNALWLAAPGLAFLAVFFLFPVLRLLALSVQNPASGAFSLESYARIANTDVYLQVLGITFKIAGNTAIFSILLGYPLAYWLAGLRDGLRERMVLLVMVPFWTSYLVKTFAWMVVLGRTGVINNMLTGSGLASQPFPLVYNEFGVMVGMVHAMIPLAVLTMMPIMIGIDRRLIQAAQALGAAPAQSFWLVYFKLSLPGVTAGGLLVFISSLGFFIVPALLGGRRETMLAQLIITQVQELLNWAFAGALAAMMLVAALVTCWLYDRLFGLSSLSGGETSAQNGGSGRLRLIGLAILRVIAKASAMLADVVRKVIGTRGAQLLLPIYCALALAFLVLPTLLVIPIGFTSSQFLEFPPPGYSMQWFETYFSSPVWLSATLRSFGVAAATALCATLIGGLAALALARSSTRWGGVIFATFLAPLIVPRIIIAVGLFYLFAQIGLVATDMGLVIGHTVLALPFAFVTITAILKNYDWRLDQAAAVLGANRVKTLFLVTVPLVKGGLVAAFLFAFITSFDELTIAIFVSGGIKTTLPKQMWDDMILQLNPTLAAVSVVVFVIVTVLLLLAERFRRTA</sequence>
<evidence type="ECO:0000256" key="1">
    <source>
        <dbReference type="ARBA" id="ARBA00004651"/>
    </source>
</evidence>
<keyword evidence="7 8" id="KW-0472">Membrane</keyword>
<evidence type="ECO:0000256" key="5">
    <source>
        <dbReference type="ARBA" id="ARBA00022692"/>
    </source>
</evidence>
<feature type="transmembrane region" description="Helical" evidence="8">
    <location>
        <begin position="472"/>
        <end position="491"/>
    </location>
</feature>
<evidence type="ECO:0000256" key="8">
    <source>
        <dbReference type="RuleBase" id="RU363032"/>
    </source>
</evidence>
<protein>
    <submittedName>
        <fullName evidence="10">Spermidine/putrescine ABC transporter ATP-binding protein</fullName>
    </submittedName>
</protein>
<dbReference type="GO" id="GO:0055085">
    <property type="term" value="P:transmembrane transport"/>
    <property type="evidence" value="ECO:0007669"/>
    <property type="project" value="InterPro"/>
</dbReference>
<evidence type="ECO:0000259" key="9">
    <source>
        <dbReference type="PROSITE" id="PS50928"/>
    </source>
</evidence>
<feature type="domain" description="ABC transmembrane type-1" evidence="9">
    <location>
        <begin position="81"/>
        <end position="287"/>
    </location>
</feature>
<evidence type="ECO:0000256" key="3">
    <source>
        <dbReference type="ARBA" id="ARBA00022448"/>
    </source>
</evidence>
<reference evidence="10 11" key="1">
    <citation type="submission" date="2019-07" db="EMBL/GenBank/DDBJ databases">
        <title>Whole genome shotgun sequence of Microvirga aerophila NBRC 106136.</title>
        <authorList>
            <person name="Hosoyama A."/>
            <person name="Uohara A."/>
            <person name="Ohji S."/>
            <person name="Ichikawa N."/>
        </authorList>
    </citation>
    <scope>NUCLEOTIDE SEQUENCE [LARGE SCALE GENOMIC DNA]</scope>
    <source>
        <strain evidence="10 11">NBRC 106136</strain>
    </source>
</reference>
<feature type="transmembrane region" description="Helical" evidence="8">
    <location>
        <begin position="313"/>
        <end position="332"/>
    </location>
</feature>
<comment type="similarity">
    <text evidence="2">Belongs to the binding-protein-dependent transport system permease family. CysTW subfamily.</text>
</comment>
<feature type="transmembrane region" description="Helical" evidence="8">
    <location>
        <begin position="404"/>
        <end position="425"/>
    </location>
</feature>
<organism evidence="10 11">
    <name type="scientific">Microvirga aerophila</name>
    <dbReference type="NCBI Taxonomy" id="670291"/>
    <lineage>
        <taxon>Bacteria</taxon>
        <taxon>Pseudomonadati</taxon>
        <taxon>Pseudomonadota</taxon>
        <taxon>Alphaproteobacteria</taxon>
        <taxon>Hyphomicrobiales</taxon>
        <taxon>Methylobacteriaceae</taxon>
        <taxon>Microvirga</taxon>
    </lineage>
</organism>
<proteinExistence type="inferred from homology"/>
<evidence type="ECO:0000256" key="7">
    <source>
        <dbReference type="ARBA" id="ARBA00023136"/>
    </source>
</evidence>
<dbReference type="Proteomes" id="UP000321085">
    <property type="component" value="Unassembled WGS sequence"/>
</dbReference>
<feature type="transmembrane region" description="Helical" evidence="8">
    <location>
        <begin position="196"/>
        <end position="216"/>
    </location>
</feature>
<evidence type="ECO:0000256" key="6">
    <source>
        <dbReference type="ARBA" id="ARBA00022989"/>
    </source>
</evidence>
<dbReference type="Gene3D" id="1.10.3720.10">
    <property type="entry name" value="MetI-like"/>
    <property type="match status" value="2"/>
</dbReference>
<name>A0A512BKQ0_9HYPH</name>
<evidence type="ECO:0000256" key="2">
    <source>
        <dbReference type="ARBA" id="ARBA00007069"/>
    </source>
</evidence>
<dbReference type="Pfam" id="PF00528">
    <property type="entry name" value="BPD_transp_1"/>
    <property type="match status" value="2"/>
</dbReference>
<dbReference type="InterPro" id="IPR035906">
    <property type="entry name" value="MetI-like_sf"/>
</dbReference>
<feature type="transmembrane region" description="Helical" evidence="8">
    <location>
        <begin position="264"/>
        <end position="287"/>
    </location>
</feature>
<keyword evidence="5 8" id="KW-0812">Transmembrane</keyword>
<dbReference type="CDD" id="cd06261">
    <property type="entry name" value="TM_PBP2"/>
    <property type="match status" value="1"/>
</dbReference>
<feature type="domain" description="ABC transmembrane type-1" evidence="9">
    <location>
        <begin position="400"/>
        <end position="588"/>
    </location>
</feature>
<dbReference type="PANTHER" id="PTHR42929">
    <property type="entry name" value="INNER MEMBRANE ABC TRANSPORTER PERMEASE PROTEIN YDCU-RELATED-RELATED"/>
    <property type="match status" value="1"/>
</dbReference>
<dbReference type="PROSITE" id="PS50928">
    <property type="entry name" value="ABC_TM1"/>
    <property type="match status" value="2"/>
</dbReference>
<feature type="transmembrane region" description="Helical" evidence="8">
    <location>
        <begin position="432"/>
        <end position="460"/>
    </location>
</feature>
<feature type="transmembrane region" description="Helical" evidence="8">
    <location>
        <begin position="344"/>
        <end position="369"/>
    </location>
</feature>
<feature type="transmembrane region" description="Helical" evidence="8">
    <location>
        <begin position="28"/>
        <end position="48"/>
    </location>
</feature>
<feature type="transmembrane region" description="Helical" evidence="8">
    <location>
        <begin position="222"/>
        <end position="244"/>
    </location>
</feature>